<dbReference type="Proteomes" id="UP001223072">
    <property type="component" value="Unassembled WGS sequence"/>
</dbReference>
<proteinExistence type="predicted"/>
<protein>
    <submittedName>
        <fullName evidence="1">Uncharacterized protein</fullName>
    </submittedName>
</protein>
<name>A0ABU0RKZ0_9ACTN</name>
<reference evidence="1 2" key="1">
    <citation type="submission" date="2023-07" db="EMBL/GenBank/DDBJ databases">
        <title>Comparative genomics of wheat-associated soil bacteria to identify genetic determinants of phenazine resistance.</title>
        <authorList>
            <person name="Mouncey N."/>
        </authorList>
    </citation>
    <scope>NUCLEOTIDE SEQUENCE [LARGE SCALE GENOMIC DNA]</scope>
    <source>
        <strain evidence="1 2">W2I16</strain>
    </source>
</reference>
<accession>A0ABU0RKZ0</accession>
<gene>
    <name evidence="1" type="ORF">QFZ49_002577</name>
</gene>
<comment type="caution">
    <text evidence="1">The sequence shown here is derived from an EMBL/GenBank/DDBJ whole genome shotgun (WGS) entry which is preliminary data.</text>
</comment>
<sequence>MSLAATLLIAGGLYARWARAGRPTGIEDVEARAETP</sequence>
<dbReference type="EMBL" id="JAUSZS010000003">
    <property type="protein sequence ID" value="MDQ0932647.1"/>
    <property type="molecule type" value="Genomic_DNA"/>
</dbReference>
<organism evidence="1 2">
    <name type="scientific">Streptomyces turgidiscabies</name>
    <dbReference type="NCBI Taxonomy" id="85558"/>
    <lineage>
        <taxon>Bacteria</taxon>
        <taxon>Bacillati</taxon>
        <taxon>Actinomycetota</taxon>
        <taxon>Actinomycetes</taxon>
        <taxon>Kitasatosporales</taxon>
        <taxon>Streptomycetaceae</taxon>
        <taxon>Streptomyces</taxon>
    </lineage>
</organism>
<evidence type="ECO:0000313" key="1">
    <source>
        <dbReference type="EMBL" id="MDQ0932647.1"/>
    </source>
</evidence>
<evidence type="ECO:0000313" key="2">
    <source>
        <dbReference type="Proteomes" id="UP001223072"/>
    </source>
</evidence>
<keyword evidence="2" id="KW-1185">Reference proteome</keyword>